<accession>A0ABR2D0Q7</accession>
<proteinExistence type="predicted"/>
<evidence type="ECO:0000313" key="4">
    <source>
        <dbReference type="Proteomes" id="UP001472677"/>
    </source>
</evidence>
<dbReference type="EMBL" id="JBBPBM010000038">
    <property type="protein sequence ID" value="KAK8527038.1"/>
    <property type="molecule type" value="Genomic_DNA"/>
</dbReference>
<evidence type="ECO:0000313" key="3">
    <source>
        <dbReference type="EMBL" id="KAK8527040.1"/>
    </source>
</evidence>
<evidence type="ECO:0000313" key="2">
    <source>
        <dbReference type="EMBL" id="KAK8527038.1"/>
    </source>
</evidence>
<feature type="region of interest" description="Disordered" evidence="1">
    <location>
        <begin position="22"/>
        <end position="82"/>
    </location>
</feature>
<gene>
    <name evidence="2" type="ORF">V6N12_054266</name>
    <name evidence="3" type="ORF">V6N12_054268</name>
</gene>
<organism evidence="2 4">
    <name type="scientific">Hibiscus sabdariffa</name>
    <name type="common">roselle</name>
    <dbReference type="NCBI Taxonomy" id="183260"/>
    <lineage>
        <taxon>Eukaryota</taxon>
        <taxon>Viridiplantae</taxon>
        <taxon>Streptophyta</taxon>
        <taxon>Embryophyta</taxon>
        <taxon>Tracheophyta</taxon>
        <taxon>Spermatophyta</taxon>
        <taxon>Magnoliopsida</taxon>
        <taxon>eudicotyledons</taxon>
        <taxon>Gunneridae</taxon>
        <taxon>Pentapetalae</taxon>
        <taxon>rosids</taxon>
        <taxon>malvids</taxon>
        <taxon>Malvales</taxon>
        <taxon>Malvaceae</taxon>
        <taxon>Malvoideae</taxon>
        <taxon>Hibiscus</taxon>
    </lineage>
</organism>
<dbReference type="Proteomes" id="UP001472677">
    <property type="component" value="Unassembled WGS sequence"/>
</dbReference>
<reference evidence="2 4" key="1">
    <citation type="journal article" date="2024" name="G3 (Bethesda)">
        <title>Genome assembly of Hibiscus sabdariffa L. provides insights into metabolisms of medicinal natural products.</title>
        <authorList>
            <person name="Kim T."/>
        </authorList>
    </citation>
    <scope>NUCLEOTIDE SEQUENCE [LARGE SCALE GENOMIC DNA]</scope>
    <source>
        <strain evidence="2">TK-2024</strain>
        <tissue evidence="2">Old leaves</tissue>
    </source>
</reference>
<keyword evidence="4" id="KW-1185">Reference proteome</keyword>
<sequence length="107" mass="10944">MEWQSGKVLELDDEYIAPEVGDARGIQGSSVTAPAVQGSSVTAPAVQGSSTTAPAVQGSSTTAPGVQGSSSTAPGLDGRPLTATWEFMAPEVEAIFRARGLTPPWEK</sequence>
<evidence type="ECO:0000256" key="1">
    <source>
        <dbReference type="SAM" id="MobiDB-lite"/>
    </source>
</evidence>
<dbReference type="EMBL" id="JBBPBM010000038">
    <property type="protein sequence ID" value="KAK8527040.1"/>
    <property type="molecule type" value="Genomic_DNA"/>
</dbReference>
<feature type="compositionally biased region" description="Polar residues" evidence="1">
    <location>
        <begin position="27"/>
        <end position="73"/>
    </location>
</feature>
<comment type="caution">
    <text evidence="2">The sequence shown here is derived from an EMBL/GenBank/DDBJ whole genome shotgun (WGS) entry which is preliminary data.</text>
</comment>
<name>A0ABR2D0Q7_9ROSI</name>
<protein>
    <submittedName>
        <fullName evidence="2">Uncharacterized protein</fullName>
    </submittedName>
</protein>